<accession>A0A8H7QMG6</accession>
<evidence type="ECO:0000313" key="2">
    <source>
        <dbReference type="EMBL" id="KAG2194989.1"/>
    </source>
</evidence>
<organism evidence="2 3">
    <name type="scientific">Mucor plumbeus</name>
    <dbReference type="NCBI Taxonomy" id="97098"/>
    <lineage>
        <taxon>Eukaryota</taxon>
        <taxon>Fungi</taxon>
        <taxon>Fungi incertae sedis</taxon>
        <taxon>Mucoromycota</taxon>
        <taxon>Mucoromycotina</taxon>
        <taxon>Mucoromycetes</taxon>
        <taxon>Mucorales</taxon>
        <taxon>Mucorineae</taxon>
        <taxon>Mucoraceae</taxon>
        <taxon>Mucor</taxon>
    </lineage>
</organism>
<gene>
    <name evidence="2" type="ORF">INT46_008876</name>
</gene>
<name>A0A8H7QMG6_9FUNG</name>
<feature type="compositionally biased region" description="Basic and acidic residues" evidence="1">
    <location>
        <begin position="9"/>
        <end position="25"/>
    </location>
</feature>
<dbReference type="EMBL" id="JAEPRC010000551">
    <property type="protein sequence ID" value="KAG2194989.1"/>
    <property type="molecule type" value="Genomic_DNA"/>
</dbReference>
<evidence type="ECO:0000256" key="1">
    <source>
        <dbReference type="SAM" id="MobiDB-lite"/>
    </source>
</evidence>
<keyword evidence="3" id="KW-1185">Reference proteome</keyword>
<dbReference type="AlphaFoldDB" id="A0A8H7QMG6"/>
<proteinExistence type="predicted"/>
<reference evidence="2" key="1">
    <citation type="submission" date="2020-12" db="EMBL/GenBank/DDBJ databases">
        <title>Metabolic potential, ecology and presence of endohyphal bacteria is reflected in genomic diversity of Mucoromycotina.</title>
        <authorList>
            <person name="Muszewska A."/>
            <person name="Okrasinska A."/>
            <person name="Steczkiewicz K."/>
            <person name="Drgas O."/>
            <person name="Orlowska M."/>
            <person name="Perlinska-Lenart U."/>
            <person name="Aleksandrzak-Piekarczyk T."/>
            <person name="Szatraj K."/>
            <person name="Zielenkiewicz U."/>
            <person name="Pilsyk S."/>
            <person name="Malc E."/>
            <person name="Mieczkowski P."/>
            <person name="Kruszewska J.S."/>
            <person name="Biernat P."/>
            <person name="Pawlowska J."/>
        </authorList>
    </citation>
    <scope>NUCLEOTIDE SEQUENCE</scope>
    <source>
        <strain evidence="2">CBS 226.32</strain>
    </source>
</reference>
<feature type="compositionally biased region" description="Acidic residues" evidence="1">
    <location>
        <begin position="26"/>
        <end position="39"/>
    </location>
</feature>
<protein>
    <submittedName>
        <fullName evidence="2">Uncharacterized protein</fullName>
    </submittedName>
</protein>
<sequence>MLGTTSKLTRTEKENTEPIDNKSMIDDESMEDAPMEDMEEKETHDINLEEEFNNPNTDKNIFTKFELYSLKLKEIMESYRIPKQAGRDITYLVQSMLRDAIEATKIRKQPSFLIFQDTFDSIILKKSPAAYRDVPICKLTCIVLTGEKKQCPNKYCAVPSGDQLIKNKLQRKIKMLGIGYQIARMLCN</sequence>
<evidence type="ECO:0000313" key="3">
    <source>
        <dbReference type="Proteomes" id="UP000650833"/>
    </source>
</evidence>
<comment type="caution">
    <text evidence="2">The sequence shown here is derived from an EMBL/GenBank/DDBJ whole genome shotgun (WGS) entry which is preliminary data.</text>
</comment>
<dbReference type="OrthoDB" id="2287704at2759"/>
<feature type="region of interest" description="Disordered" evidence="1">
    <location>
        <begin position="1"/>
        <end position="39"/>
    </location>
</feature>
<dbReference type="Proteomes" id="UP000650833">
    <property type="component" value="Unassembled WGS sequence"/>
</dbReference>